<dbReference type="RefSeq" id="WP_146948999.1">
    <property type="nucleotide sequence ID" value="NZ_VOQF01000006.1"/>
</dbReference>
<dbReference type="PANTHER" id="PTHR10434">
    <property type="entry name" value="1-ACYL-SN-GLYCEROL-3-PHOSPHATE ACYLTRANSFERASE"/>
    <property type="match status" value="1"/>
</dbReference>
<keyword evidence="2 4" id="KW-0012">Acyltransferase</keyword>
<keyword evidence="5" id="KW-1185">Reference proteome</keyword>
<dbReference type="Proteomes" id="UP000321363">
    <property type="component" value="Unassembled WGS sequence"/>
</dbReference>
<proteinExistence type="predicted"/>
<organism evidence="4 5">
    <name type="scientific">Metabacillus litoralis</name>
    <dbReference type="NCBI Taxonomy" id="152268"/>
    <lineage>
        <taxon>Bacteria</taxon>
        <taxon>Bacillati</taxon>
        <taxon>Bacillota</taxon>
        <taxon>Bacilli</taxon>
        <taxon>Bacillales</taxon>
        <taxon>Bacillaceae</taxon>
        <taxon>Metabacillus</taxon>
    </lineage>
</organism>
<dbReference type="GO" id="GO:0006654">
    <property type="term" value="P:phosphatidic acid biosynthetic process"/>
    <property type="evidence" value="ECO:0007669"/>
    <property type="project" value="TreeGrafter"/>
</dbReference>
<evidence type="ECO:0000313" key="4">
    <source>
        <dbReference type="EMBL" id="TXC90796.1"/>
    </source>
</evidence>
<evidence type="ECO:0000313" key="5">
    <source>
        <dbReference type="Proteomes" id="UP000321363"/>
    </source>
</evidence>
<dbReference type="GO" id="GO:0005886">
    <property type="term" value="C:plasma membrane"/>
    <property type="evidence" value="ECO:0007669"/>
    <property type="project" value="TreeGrafter"/>
</dbReference>
<sequence length="219" mass="25588">MIEANKKAWFETVFTIYNRQLLKRYFKDIYLQFDQPLPSQAIFTINHSSWWDALVLFHLNRHVLKHDLFVMMHEKGLKDYPFFGKLGAYSVNRLSLKDIVKALNYSGTLLKEGKSVGLFPQGDEFHLEKRPLSFLPGTIALMEKNQDIPLIPVAFYYSFGHTKKQEIYINVGEPIYYHSLNGSSRKERNSSFELLFTKQLDSLKQIVVNEQIDSFQAIL</sequence>
<evidence type="ECO:0000256" key="1">
    <source>
        <dbReference type="ARBA" id="ARBA00022679"/>
    </source>
</evidence>
<dbReference type="GO" id="GO:0003841">
    <property type="term" value="F:1-acylglycerol-3-phosphate O-acyltransferase activity"/>
    <property type="evidence" value="ECO:0007669"/>
    <property type="project" value="TreeGrafter"/>
</dbReference>
<dbReference type="SUPFAM" id="SSF69593">
    <property type="entry name" value="Glycerol-3-phosphate (1)-acyltransferase"/>
    <property type="match status" value="1"/>
</dbReference>
<reference evidence="4 5" key="1">
    <citation type="journal article" date="2005" name="Int. J. Syst. Evol. Microbiol.">
        <title>Bacillus litoralis sp. nov., isolated from a tidal flat of the Yellow Sea in Korea.</title>
        <authorList>
            <person name="Yoon J.H."/>
            <person name="Oh T.K."/>
        </authorList>
    </citation>
    <scope>NUCLEOTIDE SEQUENCE [LARGE SCALE GENOMIC DNA]</scope>
    <source>
        <strain evidence="4 5">SW-211</strain>
    </source>
</reference>
<dbReference type="SMART" id="SM00563">
    <property type="entry name" value="PlsC"/>
    <property type="match status" value="1"/>
</dbReference>
<name>A0A5C6W4P8_9BACI</name>
<dbReference type="CDD" id="cd06551">
    <property type="entry name" value="LPLAT"/>
    <property type="match status" value="1"/>
</dbReference>
<gene>
    <name evidence="4" type="ORF">FS935_12880</name>
</gene>
<dbReference type="PANTHER" id="PTHR10434:SF11">
    <property type="entry name" value="1-ACYL-SN-GLYCEROL-3-PHOSPHATE ACYLTRANSFERASE"/>
    <property type="match status" value="1"/>
</dbReference>
<dbReference type="InterPro" id="IPR002123">
    <property type="entry name" value="Plipid/glycerol_acylTrfase"/>
</dbReference>
<dbReference type="EMBL" id="VOQF01000006">
    <property type="protein sequence ID" value="TXC90796.1"/>
    <property type="molecule type" value="Genomic_DNA"/>
</dbReference>
<dbReference type="OrthoDB" id="152799at2"/>
<accession>A0A5C6W4P8</accession>
<keyword evidence="1 4" id="KW-0808">Transferase</keyword>
<evidence type="ECO:0000259" key="3">
    <source>
        <dbReference type="SMART" id="SM00563"/>
    </source>
</evidence>
<comment type="caution">
    <text evidence="4">The sequence shown here is derived from an EMBL/GenBank/DDBJ whole genome shotgun (WGS) entry which is preliminary data.</text>
</comment>
<feature type="domain" description="Phospholipid/glycerol acyltransferase" evidence="3">
    <location>
        <begin position="41"/>
        <end position="158"/>
    </location>
</feature>
<evidence type="ECO:0000256" key="2">
    <source>
        <dbReference type="ARBA" id="ARBA00023315"/>
    </source>
</evidence>
<dbReference type="AlphaFoldDB" id="A0A5C6W4P8"/>
<dbReference type="Pfam" id="PF01553">
    <property type="entry name" value="Acyltransferase"/>
    <property type="match status" value="1"/>
</dbReference>
<protein>
    <submittedName>
        <fullName evidence="4">Acyl-phosphate glycerol 3-phosphate acyltransferase</fullName>
    </submittedName>
</protein>